<protein>
    <submittedName>
        <fullName evidence="1">Uncharacterized protein</fullName>
    </submittedName>
</protein>
<sequence>MYSSLKGLTSGGGTSSIKRSFPVAPGETIEKDDVVTIFDNMLYRNAEMPVDGLPRFSPDVLYLNSEEYSNSIHPIGGNSYLYIGTTQKVISIYRVELEASRMSVSVVKKLPIYGVEGINQFQFKPLSEDMGILCYLESNTSIWTMLTIRWNDSGLQLGESSRMELYSSTLPSIESLSDNKFLLVWHCTKVAPWRLKASVCHIGLNDLITLEGYATEIDSAANLYSEFAFSKLSAGMFTASYWVKESDTKGSLATKMVTWNGERLALGEKTVIPTAGSWQSEVKHLVLSSVHFILSLKLDTTLTFHPITLREAANIPVNGGPTTGNLTDSFYDAVKISEKRFVTAVCYKESGALVLNLFDTTDGNIKQIAGKAVLTSVKGSSNKLTLTAIGQSLFVLAFNHEPERDYAYTQALMFKMAPDQNVIDDLNWKEQLTTIWSRDAAAYGFIFCPTAASGFIAAGQGRLKLFRCGWSPTRFISSGVGEFNKVTGDHDRIWRTVASVVLSNGYVVIAYRERDTWHGKLSVLQPFEGSYKPIQSHTFSYSHVDNLSIVELTPGVIALQYKQRINPSYDSKQLNSDNTFEELKLLTGSVSSTGLSGKITTGFKPEEAYINSQIVKLDNGYLLHVGVTSNYVVIARVIRCVINDTGVTLTPLDQVEYLDYQRMNASVILIGPNLAAIQTDSKMIVVEVGENGLLCKLADHYFQLQDRTTRGIIADGRGGFIQVTTHNINQELLELTPYRFGNDKLFQYADTRSVNKTTLDVQVEVGADGKAALFYQARWQSGRSSSLAEPHQNLVLGLLDMNAGSNPEDRHYPFPCSEGTLPVFLPLDSQRYFCMGNDPDGNQIYMTAYSNGEQLTYGKPCLTPQGIAGSNGASGEYVEVAIRGITEVEVPLRAGSTYYNGRDGKLSLYPNSSKVGLAISGYELLLE</sequence>
<organism evidence="1 2">
    <name type="scientific">Paenibacillus glycanilyticus</name>
    <dbReference type="NCBI Taxonomy" id="126569"/>
    <lineage>
        <taxon>Bacteria</taxon>
        <taxon>Bacillati</taxon>
        <taxon>Bacillota</taxon>
        <taxon>Bacilli</taxon>
        <taxon>Bacillales</taxon>
        <taxon>Paenibacillaceae</taxon>
        <taxon>Paenibacillus</taxon>
    </lineage>
</organism>
<accession>A0ABQ6NG15</accession>
<comment type="caution">
    <text evidence="1">The sequence shown here is derived from an EMBL/GenBank/DDBJ whole genome shotgun (WGS) entry which is preliminary data.</text>
</comment>
<evidence type="ECO:0000313" key="1">
    <source>
        <dbReference type="EMBL" id="GMK44038.1"/>
    </source>
</evidence>
<keyword evidence="2" id="KW-1185">Reference proteome</keyword>
<dbReference type="Proteomes" id="UP001285921">
    <property type="component" value="Unassembled WGS sequence"/>
</dbReference>
<gene>
    <name evidence="1" type="ORF">PghCCS26_11650</name>
</gene>
<reference evidence="1 2" key="1">
    <citation type="submission" date="2023-05" db="EMBL/GenBank/DDBJ databases">
        <title>Draft genome of Paenibacillus sp. CCS26.</title>
        <authorList>
            <person name="Akita H."/>
            <person name="Shinto Y."/>
            <person name="Kimura Z."/>
        </authorList>
    </citation>
    <scope>NUCLEOTIDE SEQUENCE [LARGE SCALE GENOMIC DNA]</scope>
    <source>
        <strain evidence="1 2">CCS26</strain>
    </source>
</reference>
<evidence type="ECO:0000313" key="2">
    <source>
        <dbReference type="Proteomes" id="UP001285921"/>
    </source>
</evidence>
<name>A0ABQ6NG15_9BACL</name>
<dbReference type="EMBL" id="BTCL01000003">
    <property type="protein sequence ID" value="GMK44038.1"/>
    <property type="molecule type" value="Genomic_DNA"/>
</dbReference>
<proteinExistence type="predicted"/>
<dbReference type="RefSeq" id="WP_317979124.1">
    <property type="nucleotide sequence ID" value="NZ_BTCL01000003.1"/>
</dbReference>